<dbReference type="RefSeq" id="XP_007870964.1">
    <property type="nucleotide sequence ID" value="XM_007872773.1"/>
</dbReference>
<dbReference type="OMA" id="RSTCESR"/>
<sequence>RNAPRPSPAAPPGEHARRRRADPLERGRPAREELPGGRRPARRRERDRAARVRRARPRAVRARALRAGWGGGGGQAAGGPVDAGKGDQGAGQRAAAVYGPRGSVGRGGDGDPGALHGGSQGTRPAARRTAREAFAAAQRIVHRNRRRPPVACARAPGRRGRARRLRAALQLAHPIQPLDARARVHVAGRALPPVQLRRGLPGLGRGAEAAPRRGRGRAGVGVRGGV</sequence>
<keyword evidence="3" id="KW-1185">Reference proteome</keyword>
<feature type="compositionally biased region" description="Basic residues" evidence="1">
    <location>
        <begin position="51"/>
        <end position="64"/>
    </location>
</feature>
<dbReference type="EMBL" id="KB469314">
    <property type="protein sequence ID" value="EPQ50715.1"/>
    <property type="molecule type" value="Genomic_DNA"/>
</dbReference>
<dbReference type="KEGG" id="gtr:GLOTRDRAFT_112688"/>
<dbReference type="HOGENOM" id="CLU_1227340_0_0_1"/>
<protein>
    <submittedName>
        <fullName evidence="2">Uncharacterized protein</fullName>
    </submittedName>
</protein>
<feature type="compositionally biased region" description="Gly residues" evidence="1">
    <location>
        <begin position="68"/>
        <end position="77"/>
    </location>
</feature>
<gene>
    <name evidence="2" type="ORF">GLOTRDRAFT_112688</name>
</gene>
<dbReference type="AlphaFoldDB" id="S7R8R7"/>
<feature type="region of interest" description="Disordered" evidence="1">
    <location>
        <begin position="202"/>
        <end position="226"/>
    </location>
</feature>
<feature type="compositionally biased region" description="Basic and acidic residues" evidence="1">
    <location>
        <begin position="21"/>
        <end position="36"/>
    </location>
</feature>
<feature type="non-terminal residue" evidence="2">
    <location>
        <position position="226"/>
    </location>
</feature>
<dbReference type="Proteomes" id="UP000030669">
    <property type="component" value="Unassembled WGS sequence"/>
</dbReference>
<evidence type="ECO:0000313" key="2">
    <source>
        <dbReference type="EMBL" id="EPQ50715.1"/>
    </source>
</evidence>
<feature type="non-terminal residue" evidence="2">
    <location>
        <position position="1"/>
    </location>
</feature>
<dbReference type="GeneID" id="19299595"/>
<proteinExistence type="predicted"/>
<feature type="compositionally biased region" description="Gly residues" evidence="1">
    <location>
        <begin position="102"/>
        <end position="120"/>
    </location>
</feature>
<feature type="compositionally biased region" description="Gly residues" evidence="1">
    <location>
        <begin position="217"/>
        <end position="226"/>
    </location>
</feature>
<evidence type="ECO:0000256" key="1">
    <source>
        <dbReference type="SAM" id="MobiDB-lite"/>
    </source>
</evidence>
<feature type="compositionally biased region" description="Pro residues" evidence="1">
    <location>
        <begin position="1"/>
        <end position="11"/>
    </location>
</feature>
<accession>S7R8R7</accession>
<feature type="region of interest" description="Disordered" evidence="1">
    <location>
        <begin position="1"/>
        <end position="128"/>
    </location>
</feature>
<organism evidence="2 3">
    <name type="scientific">Gloeophyllum trabeum (strain ATCC 11539 / FP-39264 / Madison 617)</name>
    <name type="common">Brown rot fungus</name>
    <dbReference type="NCBI Taxonomy" id="670483"/>
    <lineage>
        <taxon>Eukaryota</taxon>
        <taxon>Fungi</taxon>
        <taxon>Dikarya</taxon>
        <taxon>Basidiomycota</taxon>
        <taxon>Agaricomycotina</taxon>
        <taxon>Agaricomycetes</taxon>
        <taxon>Gloeophyllales</taxon>
        <taxon>Gloeophyllaceae</taxon>
        <taxon>Gloeophyllum</taxon>
    </lineage>
</organism>
<name>S7R8R7_GLOTA</name>
<reference evidence="2 3" key="1">
    <citation type="journal article" date="2012" name="Science">
        <title>The Paleozoic origin of enzymatic lignin decomposition reconstructed from 31 fungal genomes.</title>
        <authorList>
            <person name="Floudas D."/>
            <person name="Binder M."/>
            <person name="Riley R."/>
            <person name="Barry K."/>
            <person name="Blanchette R.A."/>
            <person name="Henrissat B."/>
            <person name="Martinez A.T."/>
            <person name="Otillar R."/>
            <person name="Spatafora J.W."/>
            <person name="Yadav J.S."/>
            <person name="Aerts A."/>
            <person name="Benoit I."/>
            <person name="Boyd A."/>
            <person name="Carlson A."/>
            <person name="Copeland A."/>
            <person name="Coutinho P.M."/>
            <person name="de Vries R.P."/>
            <person name="Ferreira P."/>
            <person name="Findley K."/>
            <person name="Foster B."/>
            <person name="Gaskell J."/>
            <person name="Glotzer D."/>
            <person name="Gorecki P."/>
            <person name="Heitman J."/>
            <person name="Hesse C."/>
            <person name="Hori C."/>
            <person name="Igarashi K."/>
            <person name="Jurgens J.A."/>
            <person name="Kallen N."/>
            <person name="Kersten P."/>
            <person name="Kohler A."/>
            <person name="Kuees U."/>
            <person name="Kumar T.K.A."/>
            <person name="Kuo A."/>
            <person name="LaButti K."/>
            <person name="Larrondo L.F."/>
            <person name="Lindquist E."/>
            <person name="Ling A."/>
            <person name="Lombard V."/>
            <person name="Lucas S."/>
            <person name="Lundell T."/>
            <person name="Martin R."/>
            <person name="McLaughlin D.J."/>
            <person name="Morgenstern I."/>
            <person name="Morin E."/>
            <person name="Murat C."/>
            <person name="Nagy L.G."/>
            <person name="Nolan M."/>
            <person name="Ohm R.A."/>
            <person name="Patyshakuliyeva A."/>
            <person name="Rokas A."/>
            <person name="Ruiz-Duenas F.J."/>
            <person name="Sabat G."/>
            <person name="Salamov A."/>
            <person name="Samejima M."/>
            <person name="Schmutz J."/>
            <person name="Slot J.C."/>
            <person name="St John F."/>
            <person name="Stenlid J."/>
            <person name="Sun H."/>
            <person name="Sun S."/>
            <person name="Syed K."/>
            <person name="Tsang A."/>
            <person name="Wiebenga A."/>
            <person name="Young D."/>
            <person name="Pisabarro A."/>
            <person name="Eastwood D.C."/>
            <person name="Martin F."/>
            <person name="Cullen D."/>
            <person name="Grigoriev I.V."/>
            <person name="Hibbett D.S."/>
        </authorList>
    </citation>
    <scope>NUCLEOTIDE SEQUENCE [LARGE SCALE GENOMIC DNA]</scope>
    <source>
        <strain evidence="2 3">ATCC 11539</strain>
    </source>
</reference>
<evidence type="ECO:0000313" key="3">
    <source>
        <dbReference type="Proteomes" id="UP000030669"/>
    </source>
</evidence>